<keyword evidence="2" id="KW-0547">Nucleotide-binding</keyword>
<dbReference type="GO" id="GO:0046872">
    <property type="term" value="F:metal ion binding"/>
    <property type="evidence" value="ECO:0007669"/>
    <property type="project" value="InterPro"/>
</dbReference>
<dbReference type="InterPro" id="IPR001792">
    <property type="entry name" value="Acylphosphatase-like_dom"/>
</dbReference>
<evidence type="ECO:0000313" key="8">
    <source>
        <dbReference type="EMBL" id="AXF56530.1"/>
    </source>
</evidence>
<dbReference type="PROSITE" id="PS51160">
    <property type="entry name" value="ACYLPHOSPHATASE_3"/>
    <property type="match status" value="1"/>
</dbReference>
<evidence type="ECO:0000259" key="6">
    <source>
        <dbReference type="PROSITE" id="PS50975"/>
    </source>
</evidence>
<feature type="coiled-coil region" evidence="5">
    <location>
        <begin position="475"/>
        <end position="530"/>
    </location>
</feature>
<sequence length="549" mass="62535">MAYSNGWLSHLANAVPKSAYGKRLSMYTIALEAWRRGIKVKFYRLEDPENKLRIRYSLSYQGREHKFESSRGDLLTEEAYDICDNKDLTKQYLSKAGVPVPEGKRFKEDTADEGIVDYANKLGYPLVLKPISENGGKGVVANIQKEDELKEALVHVRRELGYLDVIVEQQIFGDDFRIFVLDDKVIGAVKRKPANIVGDGVHTIQDLIEIKNNGRKKNPHHSSRLINVDKEALNLMRVAGYTLNSVPKSLDQVYLREKASISAGGESTDITCELPDQIKEMAIKAAQIIPGLEASGVDIIFDQNNNRGFVIEVNTMPALGPHLFPVEGKARDISKALVDYYFPESSGVEKTNLYFDFDSIMESLKSRSTDKVEATLPLIGKLYAKRYVISGHVQGVGYRKWIRKQALQRHLHGYTQNKESGNVVVVVAGSNQDDVNAFKHICYQGPDYAQVENVKDKDYEKPVKIGFEIKKESKENKLKKQLQEEKADKDKMKQKITKLERENNIAEYKLQKVQQQKEQLEQMYRLLKNSRSWRYTKPLRSIGNLTKRS</sequence>
<keyword evidence="2" id="KW-0067">ATP-binding</keyword>
<dbReference type="InterPro" id="IPR036046">
    <property type="entry name" value="Acylphosphatase-like_dom_sf"/>
</dbReference>
<evidence type="ECO:0000256" key="4">
    <source>
        <dbReference type="RuleBase" id="RU004168"/>
    </source>
</evidence>
<accession>A0A345BZZ9</accession>
<feature type="active site" evidence="3">
    <location>
        <position position="417"/>
    </location>
</feature>
<dbReference type="GO" id="GO:0009432">
    <property type="term" value="P:SOS response"/>
    <property type="evidence" value="ECO:0007669"/>
    <property type="project" value="TreeGrafter"/>
</dbReference>
<dbReference type="Proteomes" id="UP000252100">
    <property type="component" value="Chromosome"/>
</dbReference>
<evidence type="ECO:0000256" key="2">
    <source>
        <dbReference type="PROSITE-ProRule" id="PRU00409"/>
    </source>
</evidence>
<dbReference type="Pfam" id="PF00708">
    <property type="entry name" value="Acylphosphatase"/>
    <property type="match status" value="1"/>
</dbReference>
<protein>
    <recommendedName>
        <fullName evidence="1 3">acylphosphatase</fullName>
        <ecNumber evidence="3">3.6.1.7</ecNumber>
    </recommendedName>
</protein>
<dbReference type="EC" id="3.6.1.7" evidence="3"/>
<dbReference type="GO" id="GO:0005737">
    <property type="term" value="C:cytoplasm"/>
    <property type="evidence" value="ECO:0007669"/>
    <property type="project" value="TreeGrafter"/>
</dbReference>
<gene>
    <name evidence="8" type="ORF">DT065_11180</name>
</gene>
<keyword evidence="9" id="KW-1185">Reference proteome</keyword>
<feature type="domain" description="ATP-grasp" evidence="6">
    <location>
        <begin position="90"/>
        <end position="342"/>
    </location>
</feature>
<dbReference type="AlphaFoldDB" id="A0A345BZZ9"/>
<dbReference type="OrthoDB" id="9803907at2"/>
<feature type="active site" evidence="3">
    <location>
        <position position="399"/>
    </location>
</feature>
<dbReference type="PROSITE" id="PS50975">
    <property type="entry name" value="ATP_GRASP"/>
    <property type="match status" value="1"/>
</dbReference>
<dbReference type="EMBL" id="CP031092">
    <property type="protein sequence ID" value="AXF56530.1"/>
    <property type="molecule type" value="Genomic_DNA"/>
</dbReference>
<keyword evidence="3" id="KW-0378">Hydrolase</keyword>
<evidence type="ECO:0000313" key="9">
    <source>
        <dbReference type="Proteomes" id="UP000252100"/>
    </source>
</evidence>
<evidence type="ECO:0000259" key="7">
    <source>
        <dbReference type="PROSITE" id="PS51160"/>
    </source>
</evidence>
<keyword evidence="5" id="KW-0175">Coiled coil</keyword>
<dbReference type="RefSeq" id="WP_114373395.1">
    <property type="nucleotide sequence ID" value="NZ_CP031092.1"/>
</dbReference>
<dbReference type="GO" id="GO:0005524">
    <property type="term" value="F:ATP binding"/>
    <property type="evidence" value="ECO:0007669"/>
    <property type="project" value="UniProtKB-UniRule"/>
</dbReference>
<dbReference type="PANTHER" id="PTHR21621">
    <property type="entry name" value="RIBOSOMAL PROTEIN S6 MODIFICATION PROTEIN"/>
    <property type="match status" value="1"/>
</dbReference>
<comment type="similarity">
    <text evidence="4">Belongs to the acylphosphatase family.</text>
</comment>
<dbReference type="GO" id="GO:0018169">
    <property type="term" value="F:ribosomal S6-glutamic acid ligase activity"/>
    <property type="evidence" value="ECO:0007669"/>
    <property type="project" value="TreeGrafter"/>
</dbReference>
<dbReference type="InterPro" id="IPR013651">
    <property type="entry name" value="ATP-grasp_RimK-type"/>
</dbReference>
<organism evidence="8 9">
    <name type="scientific">Salicibibacter kimchii</name>
    <dbReference type="NCBI Taxonomy" id="2099786"/>
    <lineage>
        <taxon>Bacteria</taxon>
        <taxon>Bacillati</taxon>
        <taxon>Bacillota</taxon>
        <taxon>Bacilli</taxon>
        <taxon>Bacillales</taxon>
        <taxon>Bacillaceae</taxon>
        <taxon>Salicibibacter</taxon>
    </lineage>
</organism>
<evidence type="ECO:0000256" key="3">
    <source>
        <dbReference type="PROSITE-ProRule" id="PRU00520"/>
    </source>
</evidence>
<dbReference type="Gene3D" id="3.30.70.100">
    <property type="match status" value="1"/>
</dbReference>
<name>A0A345BZZ9_9BACI</name>
<evidence type="ECO:0000256" key="1">
    <source>
        <dbReference type="ARBA" id="ARBA00015991"/>
    </source>
</evidence>
<comment type="catalytic activity">
    <reaction evidence="3">
        <text>an acyl phosphate + H2O = a carboxylate + phosphate + H(+)</text>
        <dbReference type="Rhea" id="RHEA:14965"/>
        <dbReference type="ChEBI" id="CHEBI:15377"/>
        <dbReference type="ChEBI" id="CHEBI:15378"/>
        <dbReference type="ChEBI" id="CHEBI:29067"/>
        <dbReference type="ChEBI" id="CHEBI:43474"/>
        <dbReference type="ChEBI" id="CHEBI:59918"/>
        <dbReference type="EC" id="3.6.1.7"/>
    </reaction>
</comment>
<proteinExistence type="inferred from homology"/>
<dbReference type="Gene3D" id="3.30.470.20">
    <property type="entry name" value="ATP-grasp fold, B domain"/>
    <property type="match status" value="2"/>
</dbReference>
<dbReference type="PANTHER" id="PTHR21621:SF0">
    <property type="entry name" value="BETA-CITRYLGLUTAMATE SYNTHASE B-RELATED"/>
    <property type="match status" value="1"/>
</dbReference>
<dbReference type="GO" id="GO:0003998">
    <property type="term" value="F:acylphosphatase activity"/>
    <property type="evidence" value="ECO:0007669"/>
    <property type="project" value="UniProtKB-EC"/>
</dbReference>
<dbReference type="InterPro" id="IPR011761">
    <property type="entry name" value="ATP-grasp"/>
</dbReference>
<reference evidence="8 9" key="1">
    <citation type="journal article" date="2018" name="J. Microbiol.">
        <title>Salicibibacter kimchii gen. nov., sp. nov., a moderately halophilic and alkalitolerant bacterium in the family Bacillaceae, isolated from kimchi.</title>
        <authorList>
            <person name="Jang J.Y."/>
            <person name="Oh Y.J."/>
            <person name="Lim S.K."/>
            <person name="Park H.K."/>
            <person name="Lee C."/>
            <person name="Kim J.Y."/>
            <person name="Lee M.A."/>
            <person name="Choi H.J."/>
        </authorList>
    </citation>
    <scope>NUCLEOTIDE SEQUENCE [LARGE SCALE GENOMIC DNA]</scope>
    <source>
        <strain evidence="8 9">NKC1-1</strain>
    </source>
</reference>
<evidence type="ECO:0000256" key="5">
    <source>
        <dbReference type="SAM" id="Coils"/>
    </source>
</evidence>
<dbReference type="SUPFAM" id="SSF56059">
    <property type="entry name" value="Glutathione synthetase ATP-binding domain-like"/>
    <property type="match status" value="1"/>
</dbReference>
<dbReference type="Pfam" id="PF08443">
    <property type="entry name" value="RimK"/>
    <property type="match status" value="1"/>
</dbReference>
<feature type="domain" description="Acylphosphatase-like" evidence="7">
    <location>
        <begin position="384"/>
        <end position="471"/>
    </location>
</feature>
<dbReference type="KEGG" id="rue:DT065_11180"/>
<dbReference type="SUPFAM" id="SSF54975">
    <property type="entry name" value="Acylphosphatase/BLUF domain-like"/>
    <property type="match status" value="1"/>
</dbReference>